<accession>A0A7J9C4G0</accession>
<dbReference type="EMBL" id="JABEZY010000008">
    <property type="protein sequence ID" value="MBA0743316.1"/>
    <property type="molecule type" value="Genomic_DNA"/>
</dbReference>
<keyword evidence="3" id="KW-1185">Reference proteome</keyword>
<dbReference type="AlphaFoldDB" id="A0A7J9C4G0"/>
<organism evidence="2 3">
    <name type="scientific">Gossypium gossypioides</name>
    <name type="common">Mexican cotton</name>
    <name type="synonym">Selera gossypioides</name>
    <dbReference type="NCBI Taxonomy" id="34282"/>
    <lineage>
        <taxon>Eukaryota</taxon>
        <taxon>Viridiplantae</taxon>
        <taxon>Streptophyta</taxon>
        <taxon>Embryophyta</taxon>
        <taxon>Tracheophyta</taxon>
        <taxon>Spermatophyta</taxon>
        <taxon>Magnoliopsida</taxon>
        <taxon>eudicotyledons</taxon>
        <taxon>Gunneridae</taxon>
        <taxon>Pentapetalae</taxon>
        <taxon>rosids</taxon>
        <taxon>malvids</taxon>
        <taxon>Malvales</taxon>
        <taxon>Malvaceae</taxon>
        <taxon>Malvoideae</taxon>
        <taxon>Gossypium</taxon>
    </lineage>
</organism>
<protein>
    <recommendedName>
        <fullName evidence="4">Zinc knuckle CX2CX4HX4C domain-containing protein</fullName>
    </recommendedName>
</protein>
<comment type="caution">
    <text evidence="2">The sequence shown here is derived from an EMBL/GenBank/DDBJ whole genome shotgun (WGS) entry which is preliminary data.</text>
</comment>
<evidence type="ECO:0000313" key="3">
    <source>
        <dbReference type="Proteomes" id="UP000593579"/>
    </source>
</evidence>
<dbReference type="Proteomes" id="UP000593579">
    <property type="component" value="Unassembled WGS sequence"/>
</dbReference>
<feature type="region of interest" description="Disordered" evidence="1">
    <location>
        <begin position="1"/>
        <end position="27"/>
    </location>
</feature>
<dbReference type="PANTHER" id="PTHR31286:SF173">
    <property type="entry name" value="DUF4283 DOMAIN-CONTAINING PROTEIN"/>
    <property type="match status" value="1"/>
</dbReference>
<dbReference type="InterPro" id="IPR040256">
    <property type="entry name" value="At4g02000-like"/>
</dbReference>
<proteinExistence type="predicted"/>
<evidence type="ECO:0008006" key="4">
    <source>
        <dbReference type="Google" id="ProtNLM"/>
    </source>
</evidence>
<evidence type="ECO:0000256" key="1">
    <source>
        <dbReference type="SAM" id="MobiDB-lite"/>
    </source>
</evidence>
<gene>
    <name evidence="2" type="ORF">Gogos_006010</name>
</gene>
<dbReference type="PANTHER" id="PTHR31286">
    <property type="entry name" value="GLYCINE-RICH CELL WALL STRUCTURAL PROTEIN 1.8-LIKE"/>
    <property type="match status" value="1"/>
</dbReference>
<sequence>MVNLNSLCDSNGEGDSPPDDPSTKQYGVSGVEHADREFSLLQGDVKKSVVNGIPLIEFLKRIHQLLVNKMSISVVFKLLGRNIGVRGWYARVAVYANLDKPLILKVIINENIQRIEYESLPLVCFSYGSYGHNKDSCLHSLKTLASLEEVVSSAETILENTAVKKGEFDPWMLVERRTKRTSWELNKLRKSRFEEKSSRSRFNASRSSWVSFAESMKMVVDLISSELDGLAIKNLPKKEREPLDNVVTSR</sequence>
<reference evidence="2 3" key="1">
    <citation type="journal article" date="2019" name="Genome Biol. Evol.">
        <title>Insights into the evolution of the New World diploid cottons (Gossypium, subgenus Houzingenia) based on genome sequencing.</title>
        <authorList>
            <person name="Grover C.E."/>
            <person name="Arick M.A. 2nd"/>
            <person name="Thrash A."/>
            <person name="Conover J.L."/>
            <person name="Sanders W.S."/>
            <person name="Peterson D.G."/>
            <person name="Frelichowski J.E."/>
            <person name="Scheffler J.A."/>
            <person name="Scheffler B.E."/>
            <person name="Wendel J.F."/>
        </authorList>
    </citation>
    <scope>NUCLEOTIDE SEQUENCE [LARGE SCALE GENOMIC DNA]</scope>
    <source>
        <strain evidence="2">5</strain>
        <tissue evidence="2">Leaf</tissue>
    </source>
</reference>
<name>A0A7J9C4G0_GOSGO</name>
<dbReference type="OrthoDB" id="995555at2759"/>
<evidence type="ECO:0000313" key="2">
    <source>
        <dbReference type="EMBL" id="MBA0743316.1"/>
    </source>
</evidence>